<evidence type="ECO:0008006" key="4">
    <source>
        <dbReference type="Google" id="ProtNLM"/>
    </source>
</evidence>
<name>A0A2P4UNX7_9ACTN</name>
<organism evidence="2 3">
    <name type="scientific">Actinomadura rubteroloni</name>
    <dbReference type="NCBI Taxonomy" id="1926885"/>
    <lineage>
        <taxon>Bacteria</taxon>
        <taxon>Bacillati</taxon>
        <taxon>Actinomycetota</taxon>
        <taxon>Actinomycetes</taxon>
        <taxon>Streptosporangiales</taxon>
        <taxon>Thermomonosporaceae</taxon>
        <taxon>Actinomadura</taxon>
    </lineage>
</organism>
<sequence length="144" mass="15239">MDDENSRMAPEERLREARERLAALRDGSGRSASGDPGPAGRASGTADDERVTATAARGRLVGLELDPRTLRQSPETLGRHIAEAANAALTALRVQAQEAGTDPVIDPATLVRTVQAVQEQGLREMTALTESIGEAVARARAGMR</sequence>
<dbReference type="InterPro" id="IPR004401">
    <property type="entry name" value="YbaB/EbfC"/>
</dbReference>
<dbReference type="AlphaFoldDB" id="A0A2P4UNX7"/>
<dbReference type="RefSeq" id="WP_103561664.1">
    <property type="nucleotide sequence ID" value="NZ_MTBP01000001.1"/>
</dbReference>
<dbReference type="Proteomes" id="UP000242367">
    <property type="component" value="Unassembled WGS sequence"/>
</dbReference>
<dbReference type="Pfam" id="PF02575">
    <property type="entry name" value="YbaB_DNA_bd"/>
    <property type="match status" value="1"/>
</dbReference>
<protein>
    <recommendedName>
        <fullName evidence="4">YbaB/EbfC family DNA-binding protein</fullName>
    </recommendedName>
</protein>
<dbReference type="InterPro" id="IPR036894">
    <property type="entry name" value="YbaB-like_sf"/>
</dbReference>
<evidence type="ECO:0000256" key="1">
    <source>
        <dbReference type="SAM" id="MobiDB-lite"/>
    </source>
</evidence>
<keyword evidence="3" id="KW-1185">Reference proteome</keyword>
<comment type="caution">
    <text evidence="2">The sequence shown here is derived from an EMBL/GenBank/DDBJ whole genome shotgun (WGS) entry which is preliminary data.</text>
</comment>
<proteinExistence type="predicted"/>
<dbReference type="EMBL" id="MTBP01000001">
    <property type="protein sequence ID" value="POM26743.1"/>
    <property type="molecule type" value="Genomic_DNA"/>
</dbReference>
<dbReference type="GO" id="GO:0003677">
    <property type="term" value="F:DNA binding"/>
    <property type="evidence" value="ECO:0007669"/>
    <property type="project" value="InterPro"/>
</dbReference>
<evidence type="ECO:0000313" key="3">
    <source>
        <dbReference type="Proteomes" id="UP000242367"/>
    </source>
</evidence>
<evidence type="ECO:0000313" key="2">
    <source>
        <dbReference type="EMBL" id="POM26743.1"/>
    </source>
</evidence>
<feature type="compositionally biased region" description="Basic and acidic residues" evidence="1">
    <location>
        <begin position="1"/>
        <end position="23"/>
    </location>
</feature>
<dbReference type="Gene3D" id="3.30.1310.10">
    <property type="entry name" value="Nucleoid-associated protein YbaB-like domain"/>
    <property type="match status" value="1"/>
</dbReference>
<gene>
    <name evidence="2" type="ORF">BTM25_11490</name>
</gene>
<reference evidence="2 3" key="1">
    <citation type="journal article" date="2017" name="Chemistry">
        <title>Isolation, Biosynthesis and Chemical Modifications of Rubterolones A-F: Rare Tropolone Alkaloids from Actinomadura sp. 5-2.</title>
        <authorList>
            <person name="Guo H."/>
            <person name="Benndorf R."/>
            <person name="Leichnitz D."/>
            <person name="Klassen J.L."/>
            <person name="Vollmers J."/>
            <person name="Gorls H."/>
            <person name="Steinacker M."/>
            <person name="Weigel C."/>
            <person name="Dahse H.M."/>
            <person name="Kaster A.K."/>
            <person name="de Beer Z.W."/>
            <person name="Poulsen M."/>
            <person name="Beemelmanns C."/>
        </authorList>
    </citation>
    <scope>NUCLEOTIDE SEQUENCE [LARGE SCALE GENOMIC DNA]</scope>
    <source>
        <strain evidence="2 3">5-2</strain>
    </source>
</reference>
<feature type="region of interest" description="Disordered" evidence="1">
    <location>
        <begin position="1"/>
        <end position="51"/>
    </location>
</feature>
<accession>A0A2P4UNX7</accession>